<evidence type="ECO:0000256" key="2">
    <source>
        <dbReference type="ARBA" id="ARBA00009760"/>
    </source>
</evidence>
<dbReference type="SMR" id="A0A6A5ATF8"/>
<comment type="caution">
    <text evidence="7">The sequence shown here is derived from an EMBL/GenBank/DDBJ whole genome shotgun (WGS) entry which is preliminary data.</text>
</comment>
<reference evidence="7 8" key="1">
    <citation type="journal article" date="2019" name="Sci. Rep.">
        <title>Nanopore sequencing improves the draft genome of the human pathogenic amoeba Naegleria fowleri.</title>
        <authorList>
            <person name="Liechti N."/>
            <person name="Schurch N."/>
            <person name="Bruggmann R."/>
            <person name="Wittwer M."/>
        </authorList>
    </citation>
    <scope>NUCLEOTIDE SEQUENCE [LARGE SCALE GENOMIC DNA]</scope>
    <source>
        <strain evidence="7 8">ATCC 30894</strain>
    </source>
</reference>
<dbReference type="PANTHER" id="PTHR42874:SF1">
    <property type="entry name" value="URICASE"/>
    <property type="match status" value="1"/>
</dbReference>
<accession>A0A6A5ATF8</accession>
<evidence type="ECO:0000256" key="1">
    <source>
        <dbReference type="ARBA" id="ARBA00004831"/>
    </source>
</evidence>
<dbReference type="OrthoDB" id="9992118at2759"/>
<name>A0A6A5ATF8_NAEFO</name>
<organism evidence="7 8">
    <name type="scientific">Naegleria fowleri</name>
    <name type="common">Brain eating amoeba</name>
    <dbReference type="NCBI Taxonomy" id="5763"/>
    <lineage>
        <taxon>Eukaryota</taxon>
        <taxon>Discoba</taxon>
        <taxon>Heterolobosea</taxon>
        <taxon>Tetramitia</taxon>
        <taxon>Eutetramitia</taxon>
        <taxon>Vahlkampfiidae</taxon>
        <taxon>Naegleria</taxon>
    </lineage>
</organism>
<keyword evidence="5" id="KW-0560">Oxidoreductase</keyword>
<evidence type="ECO:0000313" key="7">
    <source>
        <dbReference type="EMBL" id="KAF0971713.1"/>
    </source>
</evidence>
<dbReference type="EC" id="1.7.3.3" evidence="3"/>
<dbReference type="VEuPathDB" id="AmoebaDB:FDP41_009936"/>
<dbReference type="GO" id="GO:0004846">
    <property type="term" value="F:urate oxidase activity"/>
    <property type="evidence" value="ECO:0007669"/>
    <property type="project" value="UniProtKB-EC"/>
</dbReference>
<sequence length="339" mass="39130">MLNFSRPITTTSNVNYESVYSVFNPPVFPFRKQSVRIINSKNGLVEYEIIAKLEGVETLFNNNGKREDGCATPKDDVVKNVIHELARSYPIENEDVTVEAFAIYLAKHLLKEFEQFINSVALTVEMSEWVHLDENNENNGFFKNQPDSVRFAHLSQMRGQEPQLCSGIKLFEITGNQSSLQMNTSKQTPLQAIWKYSNVDLDEYFKHEDLHSNGESHLDFNDIFKQVKQCLVDCIGDLDMKGHSLNLHQVCNVILERVSRVKSVHLSAPMPRNTEATTSNSRYRNDVCQTFSEAFVSRHVALPLHYHPARNLAHHHHWGNHLHRMNRDFYGRRDFVSKL</sequence>
<dbReference type="PANTHER" id="PTHR42874">
    <property type="entry name" value="URICASE"/>
    <property type="match status" value="1"/>
</dbReference>
<evidence type="ECO:0000256" key="4">
    <source>
        <dbReference type="ARBA" id="ARBA00022631"/>
    </source>
</evidence>
<comment type="pathway">
    <text evidence="1">Purine metabolism; urate degradation; (S)-allantoin from urate: step 1/3.</text>
</comment>
<evidence type="ECO:0000256" key="5">
    <source>
        <dbReference type="ARBA" id="ARBA00023002"/>
    </source>
</evidence>
<dbReference type="VEuPathDB" id="AmoebaDB:NfTy_081260"/>
<dbReference type="GO" id="GO:0019628">
    <property type="term" value="P:urate catabolic process"/>
    <property type="evidence" value="ECO:0007669"/>
    <property type="project" value="UniProtKB-UniPathway"/>
</dbReference>
<protein>
    <recommendedName>
        <fullName evidence="3">factor independent urate hydroxylase</fullName>
        <ecNumber evidence="3">1.7.3.3</ecNumber>
    </recommendedName>
    <alternativeName>
        <fullName evidence="6">Urate oxidase</fullName>
    </alternativeName>
</protein>
<dbReference type="VEuPathDB" id="AmoebaDB:NF0042450"/>
<evidence type="ECO:0000256" key="6">
    <source>
        <dbReference type="ARBA" id="ARBA00031317"/>
    </source>
</evidence>
<dbReference type="UniPathway" id="UPA00394">
    <property type="reaction ID" value="UER00650"/>
</dbReference>
<dbReference type="AlphaFoldDB" id="A0A6A5ATF8"/>
<keyword evidence="4" id="KW-0659">Purine metabolism</keyword>
<dbReference type="GeneID" id="68117151"/>
<dbReference type="GO" id="GO:0005777">
    <property type="term" value="C:peroxisome"/>
    <property type="evidence" value="ECO:0007669"/>
    <property type="project" value="TreeGrafter"/>
</dbReference>
<dbReference type="OMA" id="RESIWNG"/>
<dbReference type="EMBL" id="VFQX01000074">
    <property type="protein sequence ID" value="KAF0971713.1"/>
    <property type="molecule type" value="Genomic_DNA"/>
</dbReference>
<dbReference type="Proteomes" id="UP000444721">
    <property type="component" value="Unassembled WGS sequence"/>
</dbReference>
<dbReference type="Gene3D" id="3.10.270.10">
    <property type="entry name" value="Urate Oxidase"/>
    <property type="match status" value="1"/>
</dbReference>
<evidence type="ECO:0000256" key="3">
    <source>
        <dbReference type="ARBA" id="ARBA00012598"/>
    </source>
</evidence>
<dbReference type="GO" id="GO:0006145">
    <property type="term" value="P:purine nucleobase catabolic process"/>
    <property type="evidence" value="ECO:0007669"/>
    <property type="project" value="TreeGrafter"/>
</dbReference>
<dbReference type="RefSeq" id="XP_044556429.1">
    <property type="nucleotide sequence ID" value="XM_044713948.1"/>
</dbReference>
<dbReference type="InterPro" id="IPR002042">
    <property type="entry name" value="Uricase"/>
</dbReference>
<evidence type="ECO:0000313" key="8">
    <source>
        <dbReference type="Proteomes" id="UP000444721"/>
    </source>
</evidence>
<comment type="similarity">
    <text evidence="2">Belongs to the uricase family.</text>
</comment>
<dbReference type="SUPFAM" id="SSF55620">
    <property type="entry name" value="Tetrahydrobiopterin biosynthesis enzymes-like"/>
    <property type="match status" value="1"/>
</dbReference>
<gene>
    <name evidence="7" type="ORF">FDP41_009936</name>
</gene>
<proteinExistence type="inferred from homology"/>
<keyword evidence="8" id="KW-1185">Reference proteome</keyword>